<comment type="caution">
    <text evidence="1">The sequence shown here is derived from an EMBL/GenBank/DDBJ whole genome shotgun (WGS) entry which is preliminary data.</text>
</comment>
<protein>
    <submittedName>
        <fullName evidence="1">Uncharacterized protein</fullName>
    </submittedName>
</protein>
<accession>A0AAJ1IF32</accession>
<sequence length="277" mass="30987">MGRISDKVRQILGVQPADSVSGEHSSTIKAEKTSFPAGRVDTGMKIEIPERTLTANMTGQVTLSGYLFDMHFNKGSLKRISSEASIIFDRLNSRTFFTTDEEDIQYRNESAFAFDSENEYGLRTLQIPKNRNYDCRVFTDFIFSRLTEKADILLTADYPEFDNDVTSAALFEFSLRNSNKSGITISSDSSEPEVIKPDTETSLEIVGKQFEISTNQTTVSLAYAVDTNLNTLAVKTGSRHGRKVLFINPGGSYTRAPADFYSGVTEQINIRINFRKN</sequence>
<proteinExistence type="predicted"/>
<dbReference type="AlphaFoldDB" id="A0AAJ1IF32"/>
<dbReference type="Proteomes" id="UP001221217">
    <property type="component" value="Unassembled WGS sequence"/>
</dbReference>
<gene>
    <name evidence="1" type="ORF">PQJ61_15175</name>
</gene>
<evidence type="ECO:0000313" key="1">
    <source>
        <dbReference type="EMBL" id="MDC7228104.1"/>
    </source>
</evidence>
<organism evidence="1 2">
    <name type="scientific">Candidatus Thalassospirochaeta sargassi</name>
    <dbReference type="NCBI Taxonomy" id="3119039"/>
    <lineage>
        <taxon>Bacteria</taxon>
        <taxon>Pseudomonadati</taxon>
        <taxon>Spirochaetota</taxon>
        <taxon>Spirochaetia</taxon>
        <taxon>Spirochaetales</taxon>
        <taxon>Spirochaetaceae</taxon>
        <taxon>Candidatus Thalassospirochaeta</taxon>
    </lineage>
</organism>
<dbReference type="EMBL" id="JAQQAL010000040">
    <property type="protein sequence ID" value="MDC7228104.1"/>
    <property type="molecule type" value="Genomic_DNA"/>
</dbReference>
<reference evidence="1 2" key="1">
    <citation type="submission" date="2022-12" db="EMBL/GenBank/DDBJ databases">
        <title>Metagenome assembled genome from gulf of manar.</title>
        <authorList>
            <person name="Kohli P."/>
            <person name="Pk S."/>
            <person name="Venkata Ramana C."/>
            <person name="Sasikala C."/>
        </authorList>
    </citation>
    <scope>NUCLEOTIDE SEQUENCE [LARGE SCALE GENOMIC DNA]</scope>
    <source>
        <strain evidence="1">JB008</strain>
    </source>
</reference>
<name>A0AAJ1IF32_9SPIO</name>
<evidence type="ECO:0000313" key="2">
    <source>
        <dbReference type="Proteomes" id="UP001221217"/>
    </source>
</evidence>